<accession>A0ABY8S8C1</accession>
<dbReference type="Proteomes" id="UP001229836">
    <property type="component" value="Plasmid unnamed1"/>
</dbReference>
<geneLocation type="plasmid" evidence="1 2">
    <name>unnamed1</name>
</geneLocation>
<organism evidence="1 2">
    <name type="scientific">Acinetobacter corruptisaponis</name>
    <dbReference type="NCBI Taxonomy" id="3045147"/>
    <lineage>
        <taxon>Bacteria</taxon>
        <taxon>Pseudomonadati</taxon>
        <taxon>Pseudomonadota</taxon>
        <taxon>Gammaproteobacteria</taxon>
        <taxon>Moraxellales</taxon>
        <taxon>Moraxellaceae</taxon>
        <taxon>Acinetobacter</taxon>
    </lineage>
</organism>
<keyword evidence="1" id="KW-0614">Plasmid</keyword>
<keyword evidence="2" id="KW-1185">Reference proteome</keyword>
<evidence type="ECO:0000313" key="1">
    <source>
        <dbReference type="EMBL" id="WHP07736.1"/>
    </source>
</evidence>
<sequence>MSAQNLVIVESKNKVSKVQTYLDQLYGKSSFIVSYSSGHIRDLPTDSFGLTENYTPTDMC</sequence>
<name>A0ABY8S8C1_9GAMM</name>
<proteinExistence type="predicted"/>
<dbReference type="Gene3D" id="3.40.50.140">
    <property type="match status" value="1"/>
</dbReference>
<gene>
    <name evidence="1" type="ORF">QLH32_18340</name>
</gene>
<dbReference type="InterPro" id="IPR023405">
    <property type="entry name" value="Topo_IA_core_domain"/>
</dbReference>
<dbReference type="EMBL" id="CP125670">
    <property type="protein sequence ID" value="WHP07736.1"/>
    <property type="molecule type" value="Genomic_DNA"/>
</dbReference>
<dbReference type="RefSeq" id="WP_283269424.1">
    <property type="nucleotide sequence ID" value="NZ_CP125670.1"/>
</dbReference>
<evidence type="ECO:0000313" key="2">
    <source>
        <dbReference type="Proteomes" id="UP001229836"/>
    </source>
</evidence>
<dbReference type="SUPFAM" id="SSF56712">
    <property type="entry name" value="Prokaryotic type I DNA topoisomerase"/>
    <property type="match status" value="1"/>
</dbReference>
<reference evidence="1 2" key="1">
    <citation type="submission" date="2023-05" db="EMBL/GenBank/DDBJ databases">
        <title>The complete genome of Acinetobacter sp. nov KCTC 92772.</title>
        <authorList>
            <person name="Zhou G."/>
        </authorList>
    </citation>
    <scope>NUCLEOTIDE SEQUENCE [LARGE SCALE GENOMIC DNA]</scope>
    <source>
        <strain evidence="1 2">KCTC 92772</strain>
        <plasmid evidence="1 2">unnamed1</plasmid>
    </source>
</reference>
<protein>
    <submittedName>
        <fullName evidence="1">Toprim domain-containing protein</fullName>
    </submittedName>
</protein>